<evidence type="ECO:0000313" key="2">
    <source>
        <dbReference type="EMBL" id="KAB8207050.1"/>
    </source>
</evidence>
<evidence type="ECO:0000256" key="1">
    <source>
        <dbReference type="SAM" id="MobiDB-lite"/>
    </source>
</evidence>
<reference evidence="2 3" key="1">
    <citation type="submission" date="2019-04" db="EMBL/GenBank/DDBJ databases">
        <title>Fungal friends and foes A comparative genomics study of 23 Aspergillus species from section Flavi.</title>
        <authorList>
            <consortium name="DOE Joint Genome Institute"/>
            <person name="Kjaerbolling I."/>
            <person name="Vesth T.C."/>
            <person name="Frisvad J.C."/>
            <person name="Nybo J.L."/>
            <person name="Theobald S."/>
            <person name="Kildgaard S."/>
            <person name="Petersen T.I."/>
            <person name="Kuo A."/>
            <person name="Sato A."/>
            <person name="Lyhne E.K."/>
            <person name="Kogle M.E."/>
            <person name="Wiebenga A."/>
            <person name="Kun R.S."/>
            <person name="Lubbers R.J."/>
            <person name="Makela M.R."/>
            <person name="Barry K."/>
            <person name="Chovatia M."/>
            <person name="Clum A."/>
            <person name="Daum C."/>
            <person name="Haridas S."/>
            <person name="He G."/>
            <person name="LaButti K."/>
            <person name="Lipzen A."/>
            <person name="Mondo S."/>
            <person name="Pangilinan J."/>
            <person name="Riley R."/>
            <person name="Salamov A."/>
            <person name="Simmons B.A."/>
            <person name="Magnuson J.K."/>
            <person name="Henrissat B."/>
            <person name="Mortensen U.H."/>
            <person name="Larsen T.O."/>
            <person name="De vries R.P."/>
            <person name="Grigoriev I.V."/>
            <person name="Machida M."/>
            <person name="Baker S.E."/>
            <person name="Andersen M.R."/>
        </authorList>
    </citation>
    <scope>NUCLEOTIDE SEQUENCE [LARGE SCALE GENOMIC DNA]</scope>
    <source>
        <strain evidence="2 3">CBS 117618</strain>
    </source>
</reference>
<evidence type="ECO:0000313" key="3">
    <source>
        <dbReference type="Proteomes" id="UP000326532"/>
    </source>
</evidence>
<proteinExistence type="predicted"/>
<sequence>MVDVPDGQVRLFARQTRRALFSRHRLIGDEFGHHPINSGSDAAQDQLFRIIRVNNGSYPYKIKSVVTGKVLFARPSGNPLFGHTDDEGYSDQTFRFEHFGGRVASFRIISARERVAVSRTSKSPQLTSAPTSPKYSDQEFYFWLPGWTIPRSEEQADQMETPDERKESTLETESLDKPVSVPQASNDNTSDLQ</sequence>
<dbReference type="Gene3D" id="2.80.10.50">
    <property type="match status" value="1"/>
</dbReference>
<feature type="region of interest" description="Disordered" evidence="1">
    <location>
        <begin position="152"/>
        <end position="193"/>
    </location>
</feature>
<dbReference type="AlphaFoldDB" id="A0A5N6DS99"/>
<protein>
    <submittedName>
        <fullName evidence="2">Uncharacterized protein</fullName>
    </submittedName>
</protein>
<feature type="compositionally biased region" description="Polar residues" evidence="1">
    <location>
        <begin position="182"/>
        <end position="193"/>
    </location>
</feature>
<dbReference type="VEuPathDB" id="FungiDB:BDV34DRAFT_192709"/>
<dbReference type="Proteomes" id="UP000326532">
    <property type="component" value="Unassembled WGS sequence"/>
</dbReference>
<dbReference type="SUPFAM" id="SSF50370">
    <property type="entry name" value="Ricin B-like lectins"/>
    <property type="match status" value="1"/>
</dbReference>
<name>A0A5N6DS99_ASPPA</name>
<organism evidence="2 3">
    <name type="scientific">Aspergillus parasiticus</name>
    <dbReference type="NCBI Taxonomy" id="5067"/>
    <lineage>
        <taxon>Eukaryota</taxon>
        <taxon>Fungi</taxon>
        <taxon>Dikarya</taxon>
        <taxon>Ascomycota</taxon>
        <taxon>Pezizomycotina</taxon>
        <taxon>Eurotiomycetes</taxon>
        <taxon>Eurotiomycetidae</taxon>
        <taxon>Eurotiales</taxon>
        <taxon>Aspergillaceae</taxon>
        <taxon>Aspergillus</taxon>
        <taxon>Aspergillus subgen. Circumdati</taxon>
    </lineage>
</organism>
<dbReference type="EMBL" id="ML734959">
    <property type="protein sequence ID" value="KAB8207050.1"/>
    <property type="molecule type" value="Genomic_DNA"/>
</dbReference>
<keyword evidence="3" id="KW-1185">Reference proteome</keyword>
<gene>
    <name evidence="2" type="ORF">BDV34DRAFT_192709</name>
</gene>
<dbReference type="InterPro" id="IPR035992">
    <property type="entry name" value="Ricin_B-like_lectins"/>
</dbReference>
<accession>A0A5N6DS99</accession>